<dbReference type="EMBL" id="JBHSDJ010000103">
    <property type="protein sequence ID" value="MFC4247870.1"/>
    <property type="molecule type" value="Genomic_DNA"/>
</dbReference>
<reference evidence="1 2" key="1">
    <citation type="journal article" date="2014" name="Int. J. Syst. Evol. Microbiol.">
        <title>Complete genome sequence of Corynebacterium casei LMG S-19264T (=DSM 44701T), isolated from a smear-ripened cheese.</title>
        <authorList>
            <consortium name="US DOE Joint Genome Institute (JGI-PGF)"/>
            <person name="Walter F."/>
            <person name="Albersmeier A."/>
            <person name="Kalinowski J."/>
            <person name="Ruckert C."/>
        </authorList>
    </citation>
    <scope>NUCLEOTIDE SEQUENCE [LARGE SCALE GENOMIC DNA]</scope>
    <source>
        <strain evidence="1 2">IBRC-M 10912</strain>
    </source>
</reference>
<dbReference type="Proteomes" id="UP001595821">
    <property type="component" value="Unassembled WGS sequence"/>
</dbReference>
<organism evidence="1 2">
    <name type="scientific">Natribaculum luteum</name>
    <dbReference type="NCBI Taxonomy" id="1586232"/>
    <lineage>
        <taxon>Archaea</taxon>
        <taxon>Methanobacteriati</taxon>
        <taxon>Methanobacteriota</taxon>
        <taxon>Stenosarchaea group</taxon>
        <taxon>Halobacteria</taxon>
        <taxon>Halobacteriales</taxon>
        <taxon>Natrialbaceae</taxon>
        <taxon>Natribaculum</taxon>
    </lineage>
</organism>
<dbReference type="GeneID" id="71852963"/>
<comment type="caution">
    <text evidence="1">The sequence shown here is derived from an EMBL/GenBank/DDBJ whole genome shotgun (WGS) entry which is preliminary data.</text>
</comment>
<accession>A0ABD5P0Q1</accession>
<sequence>MKESNSETRQQADANGFRQHIEKSLSVARKETSHEINQLHDRRLASHQDRWSEFRDCSIAVAQGDILMIAPCREYWWREVLPEQRNWTGPHTYPDIVERIIEKEEIPRLAATYIVKGSIEDGILSAAGRTYFEGVDHLDPQEVPEWLVFARNIERDGVTKLPAGEDTISIDAPRLVQRASEKTHRHTDDLDFNQLVLHVHHVTGIELGVAKERVESFIEDGVLERDGDTMALGSRGSPGKAKLG</sequence>
<evidence type="ECO:0000313" key="1">
    <source>
        <dbReference type="EMBL" id="MFC4247870.1"/>
    </source>
</evidence>
<evidence type="ECO:0000313" key="2">
    <source>
        <dbReference type="Proteomes" id="UP001595821"/>
    </source>
</evidence>
<name>A0ABD5P0Q1_9EURY</name>
<dbReference type="RefSeq" id="WP_246972334.1">
    <property type="nucleotide sequence ID" value="NZ_CP095397.1"/>
</dbReference>
<proteinExistence type="predicted"/>
<protein>
    <submittedName>
        <fullName evidence="1">Uncharacterized protein</fullName>
    </submittedName>
</protein>
<gene>
    <name evidence="1" type="ORF">ACFOZ7_13060</name>
</gene>
<dbReference type="AlphaFoldDB" id="A0ABD5P0Q1"/>